<evidence type="ECO:0000259" key="1">
    <source>
        <dbReference type="Pfam" id="PF12680"/>
    </source>
</evidence>
<dbReference type="EMBL" id="JH651379">
    <property type="protein sequence ID" value="EIJ37558.1"/>
    <property type="molecule type" value="Genomic_DNA"/>
</dbReference>
<proteinExistence type="predicted"/>
<gene>
    <name evidence="2" type="ORF">JoomaDRAFT_0509</name>
</gene>
<evidence type="ECO:0000313" key="3">
    <source>
        <dbReference type="Proteomes" id="UP000004690"/>
    </source>
</evidence>
<dbReference type="InterPro" id="IPR032710">
    <property type="entry name" value="NTF2-like_dom_sf"/>
</dbReference>
<dbReference type="SUPFAM" id="SSF54427">
    <property type="entry name" value="NTF2-like"/>
    <property type="match status" value="1"/>
</dbReference>
<dbReference type="Gene3D" id="3.10.450.50">
    <property type="match status" value="1"/>
</dbReference>
<reference evidence="2 3" key="1">
    <citation type="submission" date="2012-02" db="EMBL/GenBank/DDBJ databases">
        <title>Improved High-Quality Draft genome of Joostella marina DSM 19592.</title>
        <authorList>
            <consortium name="US DOE Joint Genome Institute (JGI-PGF)"/>
            <person name="Lucas S."/>
            <person name="Copeland A."/>
            <person name="Lapidus A."/>
            <person name="Bruce D."/>
            <person name="Goodwin L."/>
            <person name="Pitluck S."/>
            <person name="Peters L."/>
            <person name="Chertkov O."/>
            <person name="Ovchinnikova G."/>
            <person name="Kyrpides N."/>
            <person name="Mavromatis K."/>
            <person name="Detter J.C."/>
            <person name="Han C."/>
            <person name="Land M."/>
            <person name="Hauser L."/>
            <person name="Markowitz V."/>
            <person name="Cheng J.-F."/>
            <person name="Hugenholtz P."/>
            <person name="Woyke T."/>
            <person name="Wu D."/>
            <person name="Tindall B."/>
            <person name="Brambilla E."/>
            <person name="Klenk H.-P."/>
            <person name="Eisen J.A."/>
        </authorList>
    </citation>
    <scope>NUCLEOTIDE SEQUENCE [LARGE SCALE GENOMIC DNA]</scope>
    <source>
        <strain evidence="2 3">DSM 19592</strain>
    </source>
</reference>
<dbReference type="AlphaFoldDB" id="I3C1R5"/>
<evidence type="ECO:0000313" key="2">
    <source>
        <dbReference type="EMBL" id="EIJ37558.1"/>
    </source>
</evidence>
<name>I3C1R5_9FLAO</name>
<dbReference type="STRING" id="926559.JoomaDRAFT_0509"/>
<dbReference type="HOGENOM" id="CLU_2106891_0_0_10"/>
<sequence>MDINKFINDWLDKSNAYDIQAYLEKWHRNAILDDPSVGQVFKGHSGIKKYFESYFIGYKTQTRLVKLDIISNNEAHLEVEFTGEFPGGQTGGIFDFIFKDGKIASAKADLL</sequence>
<dbReference type="eggNOG" id="COG4319">
    <property type="taxonomic scope" value="Bacteria"/>
</dbReference>
<dbReference type="OrthoDB" id="1115105at2"/>
<keyword evidence="3" id="KW-1185">Reference proteome</keyword>
<feature type="domain" description="SnoaL-like" evidence="1">
    <location>
        <begin position="9"/>
        <end position="105"/>
    </location>
</feature>
<protein>
    <recommendedName>
        <fullName evidence="1">SnoaL-like domain-containing protein</fullName>
    </recommendedName>
</protein>
<organism evidence="2 3">
    <name type="scientific">Galbibacter orientalis DSM 19592</name>
    <dbReference type="NCBI Taxonomy" id="926559"/>
    <lineage>
        <taxon>Bacteria</taxon>
        <taxon>Pseudomonadati</taxon>
        <taxon>Bacteroidota</taxon>
        <taxon>Flavobacteriia</taxon>
        <taxon>Flavobacteriales</taxon>
        <taxon>Flavobacteriaceae</taxon>
        <taxon>Galbibacter</taxon>
    </lineage>
</organism>
<accession>I3C1R5</accession>
<dbReference type="RefSeq" id="WP_008610545.1">
    <property type="nucleotide sequence ID" value="NZ_JH651379.1"/>
</dbReference>
<dbReference type="Proteomes" id="UP000004690">
    <property type="component" value="Unassembled WGS sequence"/>
</dbReference>
<dbReference type="Pfam" id="PF12680">
    <property type="entry name" value="SnoaL_2"/>
    <property type="match status" value="1"/>
</dbReference>
<dbReference type="InterPro" id="IPR037401">
    <property type="entry name" value="SnoaL-like"/>
</dbReference>